<dbReference type="Ensembl" id="ENSATET00000024892.3">
    <property type="protein sequence ID" value="ENSATEP00000024496.1"/>
    <property type="gene ID" value="ENSATEG00000017017.3"/>
</dbReference>
<dbReference type="InParanoid" id="A0A3Q1K2M0"/>
<organism evidence="7 8">
    <name type="scientific">Anabas testudineus</name>
    <name type="common">Climbing perch</name>
    <name type="synonym">Anthias testudineus</name>
    <dbReference type="NCBI Taxonomy" id="64144"/>
    <lineage>
        <taxon>Eukaryota</taxon>
        <taxon>Metazoa</taxon>
        <taxon>Chordata</taxon>
        <taxon>Craniata</taxon>
        <taxon>Vertebrata</taxon>
        <taxon>Euteleostomi</taxon>
        <taxon>Actinopterygii</taxon>
        <taxon>Neopterygii</taxon>
        <taxon>Teleostei</taxon>
        <taxon>Neoteleostei</taxon>
        <taxon>Acanthomorphata</taxon>
        <taxon>Anabantaria</taxon>
        <taxon>Anabantiformes</taxon>
        <taxon>Anabantoidei</taxon>
        <taxon>Anabantidae</taxon>
        <taxon>Anabas</taxon>
    </lineage>
</organism>
<reference evidence="7" key="1">
    <citation type="submission" date="2021-04" db="EMBL/GenBank/DDBJ databases">
        <authorList>
            <consortium name="Wellcome Sanger Institute Data Sharing"/>
        </authorList>
    </citation>
    <scope>NUCLEOTIDE SEQUENCE [LARGE SCALE GENOMIC DNA]</scope>
</reference>
<dbReference type="GeneID" id="113158961"/>
<evidence type="ECO:0000313" key="8">
    <source>
        <dbReference type="Proteomes" id="UP000265040"/>
    </source>
</evidence>
<feature type="compositionally biased region" description="Acidic residues" evidence="5">
    <location>
        <begin position="319"/>
        <end position="332"/>
    </location>
</feature>
<keyword evidence="2 4" id="KW-0863">Zinc-finger</keyword>
<protein>
    <recommendedName>
        <fullName evidence="6">C2H2-type domain-containing protein</fullName>
    </recommendedName>
</protein>
<feature type="region of interest" description="Disordered" evidence="5">
    <location>
        <begin position="397"/>
        <end position="446"/>
    </location>
</feature>
<feature type="compositionally biased region" description="Basic and acidic residues" evidence="5">
    <location>
        <begin position="89"/>
        <end position="98"/>
    </location>
</feature>
<evidence type="ECO:0000313" key="7">
    <source>
        <dbReference type="Ensembl" id="ENSATEP00000024496.1"/>
    </source>
</evidence>
<evidence type="ECO:0000256" key="5">
    <source>
        <dbReference type="SAM" id="MobiDB-lite"/>
    </source>
</evidence>
<feature type="compositionally biased region" description="Gly residues" evidence="5">
    <location>
        <begin position="272"/>
        <end position="288"/>
    </location>
</feature>
<dbReference type="PROSITE" id="PS50157">
    <property type="entry name" value="ZINC_FINGER_C2H2_2"/>
    <property type="match status" value="2"/>
</dbReference>
<reference evidence="7" key="2">
    <citation type="submission" date="2025-08" db="UniProtKB">
        <authorList>
            <consortium name="Ensembl"/>
        </authorList>
    </citation>
    <scope>IDENTIFICATION</scope>
</reference>
<dbReference type="SUPFAM" id="SSF57667">
    <property type="entry name" value="beta-beta-alpha zinc fingers"/>
    <property type="match status" value="1"/>
</dbReference>
<reference evidence="7" key="3">
    <citation type="submission" date="2025-09" db="UniProtKB">
        <authorList>
            <consortium name="Ensembl"/>
        </authorList>
    </citation>
    <scope>IDENTIFICATION</scope>
</reference>
<feature type="compositionally biased region" description="Low complexity" evidence="5">
    <location>
        <begin position="479"/>
        <end position="491"/>
    </location>
</feature>
<feature type="compositionally biased region" description="Basic and acidic residues" evidence="5">
    <location>
        <begin position="216"/>
        <end position="238"/>
    </location>
</feature>
<dbReference type="OMA" id="HSHVRTQ"/>
<dbReference type="GeneTree" id="ENSGT00400000024346"/>
<evidence type="ECO:0000256" key="2">
    <source>
        <dbReference type="ARBA" id="ARBA00022771"/>
    </source>
</evidence>
<evidence type="ECO:0000259" key="6">
    <source>
        <dbReference type="PROSITE" id="PS50157"/>
    </source>
</evidence>
<dbReference type="Pfam" id="PF00096">
    <property type="entry name" value="zf-C2H2"/>
    <property type="match status" value="2"/>
</dbReference>
<feature type="compositionally biased region" description="Acidic residues" evidence="5">
    <location>
        <begin position="423"/>
        <end position="435"/>
    </location>
</feature>
<feature type="compositionally biased region" description="Gly residues" evidence="5">
    <location>
        <begin position="182"/>
        <end position="199"/>
    </location>
</feature>
<evidence type="ECO:0000256" key="3">
    <source>
        <dbReference type="ARBA" id="ARBA00022833"/>
    </source>
</evidence>
<name>A0A3Q1K2M0_ANATE</name>
<dbReference type="AlphaFoldDB" id="A0A3Q1K2M0"/>
<dbReference type="PROSITE" id="PS00028">
    <property type="entry name" value="ZINC_FINGER_C2H2_1"/>
    <property type="match status" value="2"/>
</dbReference>
<feature type="domain" description="C2H2-type" evidence="6">
    <location>
        <begin position="448"/>
        <end position="475"/>
    </location>
</feature>
<sequence length="521" mass="56175">MNGPVYISFFQGQLESVLEQVVQLAVQEISKTVGSSLNALLLETAVKEQENRRLRLQLQSGENRGRANPDSSDGGGSPLAAKNKAGKAAGDEKADSGRTKPGQHAPGGQGTEPGLPTDTRRLEQRGRVVDQLKSVMEHVLDFAVRELTKIVEASFDDLLLEITKMEREQQVLQERVGKSSDRGGGGMAGGGEKGRGGAGGRRRGSENDSISPSGSEDAREDPTEVTVSKEKKEPDDPGRPPVLSVSQDWVPILDKVFGQKWCSDVWQIKELTGGGQDGTVGEGGGQGGMEHVVPLSAPSVTLAPSPSSLQQDPRWTPLEDMEVFSPDEEDATESQRDTGAGTNTSTGPSPGPPLSPTGSSSRRSSASMLHRLLTLPSQLLEEDNEDAAVKETLATFAADSASDGRDGTELLALTCQSPLTVKEEDEEEEEEEEDEDKGRKKKRRRVWSECEECGRRFSRMSVLKAHRQTHVAENTVTDTSSPSSPPSSTSSALRCSECGKRFFSATRLHSHIRTQHPVNWS</sequence>
<dbReference type="GO" id="GO:0008270">
    <property type="term" value="F:zinc ion binding"/>
    <property type="evidence" value="ECO:0007669"/>
    <property type="project" value="UniProtKB-KW"/>
</dbReference>
<feature type="compositionally biased region" description="Low complexity" evidence="5">
    <location>
        <begin position="356"/>
        <end position="367"/>
    </location>
</feature>
<dbReference type="SMART" id="SM00355">
    <property type="entry name" value="ZnF_C2H2"/>
    <property type="match status" value="2"/>
</dbReference>
<feature type="compositionally biased region" description="Low complexity" evidence="5">
    <location>
        <begin position="338"/>
        <end position="348"/>
    </location>
</feature>
<accession>A0A3Q1K2M0</accession>
<dbReference type="Proteomes" id="UP000265040">
    <property type="component" value="Chromosome 8"/>
</dbReference>
<dbReference type="FunFam" id="3.30.160.60:FF:000446">
    <property type="entry name" value="Zinc finger protein"/>
    <property type="match status" value="1"/>
</dbReference>
<dbReference type="STRING" id="64144.ENSATEP00000024496"/>
<dbReference type="InterPro" id="IPR036236">
    <property type="entry name" value="Znf_C2H2_sf"/>
</dbReference>
<keyword evidence="1" id="KW-0479">Metal-binding</keyword>
<evidence type="ECO:0000256" key="1">
    <source>
        <dbReference type="ARBA" id="ARBA00022723"/>
    </source>
</evidence>
<feature type="region of interest" description="Disordered" evidence="5">
    <location>
        <begin position="464"/>
        <end position="494"/>
    </location>
</feature>
<dbReference type="Gene3D" id="3.30.160.60">
    <property type="entry name" value="Classic Zinc Finger"/>
    <property type="match status" value="1"/>
</dbReference>
<keyword evidence="8" id="KW-1185">Reference proteome</keyword>
<keyword evidence="3" id="KW-0862">Zinc</keyword>
<dbReference type="OrthoDB" id="8961020at2759"/>
<feature type="region of interest" description="Disordered" evidence="5">
    <location>
        <begin position="57"/>
        <end position="119"/>
    </location>
</feature>
<dbReference type="InterPro" id="IPR013087">
    <property type="entry name" value="Znf_C2H2_type"/>
</dbReference>
<feature type="domain" description="C2H2-type" evidence="6">
    <location>
        <begin position="493"/>
        <end position="516"/>
    </location>
</feature>
<feature type="compositionally biased region" description="Polar residues" evidence="5">
    <location>
        <begin position="298"/>
        <end position="313"/>
    </location>
</feature>
<feature type="region of interest" description="Disordered" evidence="5">
    <location>
        <begin position="171"/>
        <end position="247"/>
    </location>
</feature>
<proteinExistence type="predicted"/>
<dbReference type="RefSeq" id="XP_026211164.1">
    <property type="nucleotide sequence ID" value="XM_026355379.1"/>
</dbReference>
<feature type="compositionally biased region" description="Basic and acidic residues" evidence="5">
    <location>
        <begin position="171"/>
        <end position="181"/>
    </location>
</feature>
<evidence type="ECO:0000256" key="4">
    <source>
        <dbReference type="PROSITE-ProRule" id="PRU00042"/>
    </source>
</evidence>
<feature type="region of interest" description="Disordered" evidence="5">
    <location>
        <begin position="271"/>
        <end position="370"/>
    </location>
</feature>